<dbReference type="EMBL" id="JBBNAF010000001">
    <property type="protein sequence ID" value="KAK9168081.1"/>
    <property type="molecule type" value="Genomic_DNA"/>
</dbReference>
<dbReference type="Proteomes" id="UP001420932">
    <property type="component" value="Unassembled WGS sequence"/>
</dbReference>
<gene>
    <name evidence="2" type="ORF">Syun_000221</name>
</gene>
<sequence length="99" mass="10669">MVSVITIRQGLHFLFVPKGGQTYGALCGRLVARGAVEESGEAVDGGVVQPRRCAIRRRRRRRRVGGGGGGVVVAVAADPPGVEAEEGEEDEEREEYDYE</sequence>
<keyword evidence="3" id="KW-1185">Reference proteome</keyword>
<dbReference type="AlphaFoldDB" id="A0AAP0LBQ7"/>
<organism evidence="2 3">
    <name type="scientific">Stephania yunnanensis</name>
    <dbReference type="NCBI Taxonomy" id="152371"/>
    <lineage>
        <taxon>Eukaryota</taxon>
        <taxon>Viridiplantae</taxon>
        <taxon>Streptophyta</taxon>
        <taxon>Embryophyta</taxon>
        <taxon>Tracheophyta</taxon>
        <taxon>Spermatophyta</taxon>
        <taxon>Magnoliopsida</taxon>
        <taxon>Ranunculales</taxon>
        <taxon>Menispermaceae</taxon>
        <taxon>Menispermoideae</taxon>
        <taxon>Cissampelideae</taxon>
        <taxon>Stephania</taxon>
    </lineage>
</organism>
<evidence type="ECO:0000256" key="1">
    <source>
        <dbReference type="SAM" id="MobiDB-lite"/>
    </source>
</evidence>
<feature type="region of interest" description="Disordered" evidence="1">
    <location>
        <begin position="63"/>
        <end position="99"/>
    </location>
</feature>
<evidence type="ECO:0000313" key="3">
    <source>
        <dbReference type="Proteomes" id="UP001420932"/>
    </source>
</evidence>
<proteinExistence type="predicted"/>
<reference evidence="2 3" key="1">
    <citation type="submission" date="2024-01" db="EMBL/GenBank/DDBJ databases">
        <title>Genome assemblies of Stephania.</title>
        <authorList>
            <person name="Yang L."/>
        </authorList>
    </citation>
    <scope>NUCLEOTIDE SEQUENCE [LARGE SCALE GENOMIC DNA]</scope>
    <source>
        <strain evidence="2">YNDBR</strain>
        <tissue evidence="2">Leaf</tissue>
    </source>
</reference>
<name>A0AAP0LBQ7_9MAGN</name>
<feature type="compositionally biased region" description="Acidic residues" evidence="1">
    <location>
        <begin position="83"/>
        <end position="99"/>
    </location>
</feature>
<protein>
    <submittedName>
        <fullName evidence="2">Uncharacterized protein</fullName>
    </submittedName>
</protein>
<feature type="compositionally biased region" description="Low complexity" evidence="1">
    <location>
        <begin position="72"/>
        <end position="82"/>
    </location>
</feature>
<evidence type="ECO:0000313" key="2">
    <source>
        <dbReference type="EMBL" id="KAK9168081.1"/>
    </source>
</evidence>
<accession>A0AAP0LBQ7</accession>
<comment type="caution">
    <text evidence="2">The sequence shown here is derived from an EMBL/GenBank/DDBJ whole genome shotgun (WGS) entry which is preliminary data.</text>
</comment>